<dbReference type="InterPro" id="IPR004245">
    <property type="entry name" value="DUF229"/>
</dbReference>
<comment type="caution">
    <text evidence="2">The sequence shown here is derived from an EMBL/GenBank/DDBJ whole genome shotgun (WGS) entry which is preliminary data.</text>
</comment>
<dbReference type="CDD" id="cd16021">
    <property type="entry name" value="ALP_like"/>
    <property type="match status" value="1"/>
</dbReference>
<dbReference type="SUPFAM" id="SSF53649">
    <property type="entry name" value="Alkaline phosphatase-like"/>
    <property type="match status" value="1"/>
</dbReference>
<name>A0AAU9X8G7_9CNID</name>
<evidence type="ECO:0000256" key="1">
    <source>
        <dbReference type="SAM" id="MobiDB-lite"/>
    </source>
</evidence>
<dbReference type="PANTHER" id="PTHR10974:SF1">
    <property type="entry name" value="FI08016P-RELATED"/>
    <property type="match status" value="1"/>
</dbReference>
<dbReference type="InterPro" id="IPR017850">
    <property type="entry name" value="Alkaline_phosphatase_core_sf"/>
</dbReference>
<keyword evidence="3" id="KW-1185">Reference proteome</keyword>
<dbReference type="EMBL" id="CALNXJ010000033">
    <property type="protein sequence ID" value="CAH3140118.1"/>
    <property type="molecule type" value="Genomic_DNA"/>
</dbReference>
<dbReference type="AlphaFoldDB" id="A0AAU9X8G7"/>
<feature type="compositionally biased region" description="Polar residues" evidence="1">
    <location>
        <begin position="175"/>
        <end position="184"/>
    </location>
</feature>
<evidence type="ECO:0000313" key="3">
    <source>
        <dbReference type="Proteomes" id="UP001159428"/>
    </source>
</evidence>
<dbReference type="Pfam" id="PF02995">
    <property type="entry name" value="DUF229"/>
    <property type="match status" value="1"/>
</dbReference>
<accession>A0AAU9X8G7</accession>
<proteinExistence type="predicted"/>
<dbReference type="Proteomes" id="UP001159428">
    <property type="component" value="Unassembled WGS sequence"/>
</dbReference>
<feature type="compositionally biased region" description="Polar residues" evidence="1">
    <location>
        <begin position="243"/>
        <end position="267"/>
    </location>
</feature>
<feature type="compositionally biased region" description="Basic and acidic residues" evidence="1">
    <location>
        <begin position="233"/>
        <end position="242"/>
    </location>
</feature>
<dbReference type="FunFam" id="3.40.720.10:FF:000017">
    <property type="entry name" value="Predicted protein"/>
    <property type="match status" value="1"/>
</dbReference>
<protein>
    <submittedName>
        <fullName evidence="2">Uncharacterized protein</fullName>
    </submittedName>
</protein>
<dbReference type="PANTHER" id="PTHR10974">
    <property type="entry name" value="FI08016P-RELATED"/>
    <property type="match status" value="1"/>
</dbReference>
<organism evidence="2 3">
    <name type="scientific">Pocillopora meandrina</name>
    <dbReference type="NCBI Taxonomy" id="46732"/>
    <lineage>
        <taxon>Eukaryota</taxon>
        <taxon>Metazoa</taxon>
        <taxon>Cnidaria</taxon>
        <taxon>Anthozoa</taxon>
        <taxon>Hexacorallia</taxon>
        <taxon>Scleractinia</taxon>
        <taxon>Astrocoeniina</taxon>
        <taxon>Pocilloporidae</taxon>
        <taxon>Pocillopora</taxon>
    </lineage>
</organism>
<feature type="compositionally biased region" description="Polar residues" evidence="1">
    <location>
        <begin position="193"/>
        <end position="209"/>
    </location>
</feature>
<sequence>MLVLKRCLVRQLCRHPEVSVLCLLAGILYIYTIFSSSGNPNPRVLHPRFNKPPTLRRVVVNCHCIYQQDPVMNKAITGLSELTPYKFDEPRPVSPITLESQVTQENTGDVIPAEVTIAEPIRSHVAQSQNNDVKPAEGTIAEPIRSHAVQSQNNDVKPAEVKTADSVRSHAAQPMTEQTLNQNIHDIDVKPSAETTAEPTRSHAVQSQNDDVKPTEEITAEPIRSHAVQSQNDDLKPAEVKTADSSQNNDVIPTELTMANPSLQTNVEPEEEDSYTQEKKMEMPGGDMKCEANESCQGFRVESPEQAKIVCNKYGLRCKGFVYSLKSGKFILKGELTDKIVFSTEHDLYVKSDFAQSNKTLQHGSCAVPLDQFQSFSDGCRLPELDPNDESIIQLISRPTPIQCPGFQLTRYEGGVLELTEEISKVDNITAITYQPILRPDHKDWGFVSGDAVNLQTHETKFQLGSEFVRVQLSTADGKKHVEYHAQVIPRSLTQANSKEGLPLSVVVIGFDSLSAAHFQRALPEAYKFMSEELNSLFLKGYSVVGDGTTPALTALMTGKFESELPEARRQFPDTASLDRWPHIFKDFKEKGYATLFSEDCPAYGAFNYRLHGFTEPPTDHFSRFFWEAAHLTSAHCIHSKKQHRIHFDYMKSFLEAYRGRPKFGLFFLTDISHNNLKSIYHCADDFSALLRDLSEENLLNDTLLVVMSDHGFRYGDTRATFQGKLEERLPIMSLTFPRWFLQQYPELIHNLKENTDIVTSPFDLYATFKHVLSYPQAPANLTRGESLLTTINRSRNCEKAGVAEHYCPCIQWKEIDTHAMHVQRAAHAVVDHVNNLTASDPLSLSLCSRLEIDKVSSAYQKLPNIKVAQFLGSNDVHGRKPIFSRDVPVNECLYQVQIQTVPGNGLYEASVNVLDGKYRVTGEISRINLYGEQPRCILEKRPDLRKFCLCKDYGG</sequence>
<dbReference type="Gene3D" id="3.40.720.10">
    <property type="entry name" value="Alkaline Phosphatase, subunit A"/>
    <property type="match status" value="1"/>
</dbReference>
<gene>
    <name evidence="2" type="ORF">PMEA_00018765</name>
</gene>
<feature type="region of interest" description="Disordered" evidence="1">
    <location>
        <begin position="145"/>
        <end position="274"/>
    </location>
</feature>
<reference evidence="2 3" key="1">
    <citation type="submission" date="2022-05" db="EMBL/GenBank/DDBJ databases">
        <authorList>
            <consortium name="Genoscope - CEA"/>
            <person name="William W."/>
        </authorList>
    </citation>
    <scope>NUCLEOTIDE SEQUENCE [LARGE SCALE GENOMIC DNA]</scope>
</reference>
<dbReference type="GO" id="GO:0005615">
    <property type="term" value="C:extracellular space"/>
    <property type="evidence" value="ECO:0007669"/>
    <property type="project" value="TreeGrafter"/>
</dbReference>
<evidence type="ECO:0000313" key="2">
    <source>
        <dbReference type="EMBL" id="CAH3140118.1"/>
    </source>
</evidence>
<feature type="compositionally biased region" description="Basic and acidic residues" evidence="1">
    <location>
        <begin position="157"/>
        <end position="168"/>
    </location>
</feature>